<dbReference type="InterPro" id="IPR017969">
    <property type="entry name" value="Heavy-metal-associated_CS"/>
</dbReference>
<keyword evidence="9" id="KW-1278">Translocase</keyword>
<dbReference type="Gene3D" id="3.40.1110.10">
    <property type="entry name" value="Calcium-transporting ATPase, cytoplasmic domain N"/>
    <property type="match status" value="1"/>
</dbReference>
<organism evidence="15 16">
    <name type="scientific">Arxiozyma heterogenica</name>
    <dbReference type="NCBI Taxonomy" id="278026"/>
    <lineage>
        <taxon>Eukaryota</taxon>
        <taxon>Fungi</taxon>
        <taxon>Dikarya</taxon>
        <taxon>Ascomycota</taxon>
        <taxon>Saccharomycotina</taxon>
        <taxon>Saccharomycetes</taxon>
        <taxon>Saccharomycetales</taxon>
        <taxon>Saccharomycetaceae</taxon>
        <taxon>Arxiozyma</taxon>
    </lineage>
</organism>
<dbReference type="FunFam" id="2.70.150.10:FF:000002">
    <property type="entry name" value="Copper-transporting ATPase 1, putative"/>
    <property type="match status" value="1"/>
</dbReference>
<dbReference type="SUPFAM" id="SSF81653">
    <property type="entry name" value="Calcium ATPase, transduction domain A"/>
    <property type="match status" value="1"/>
</dbReference>
<name>A0AAN7WS48_9SACH</name>
<evidence type="ECO:0000256" key="11">
    <source>
        <dbReference type="ARBA" id="ARBA00023136"/>
    </source>
</evidence>
<dbReference type="NCBIfam" id="TIGR01494">
    <property type="entry name" value="ATPase_P-type"/>
    <property type="match status" value="1"/>
</dbReference>
<evidence type="ECO:0000256" key="1">
    <source>
        <dbReference type="ARBA" id="ARBA00004127"/>
    </source>
</evidence>
<dbReference type="InterPro" id="IPR006121">
    <property type="entry name" value="HMA_dom"/>
</dbReference>
<feature type="transmembrane region" description="Helical" evidence="13">
    <location>
        <begin position="232"/>
        <end position="252"/>
    </location>
</feature>
<dbReference type="Gene3D" id="2.70.150.10">
    <property type="entry name" value="Calcium-transporting ATPase, cytoplasmic transduction domain A"/>
    <property type="match status" value="1"/>
</dbReference>
<dbReference type="InterPro" id="IPR001757">
    <property type="entry name" value="P_typ_ATPase"/>
</dbReference>
<feature type="transmembrane region" description="Helical" evidence="13">
    <location>
        <begin position="866"/>
        <end position="885"/>
    </location>
</feature>
<dbReference type="InterPro" id="IPR008250">
    <property type="entry name" value="ATPase_P-typ_transduc_dom_A_sf"/>
</dbReference>
<evidence type="ECO:0000256" key="6">
    <source>
        <dbReference type="ARBA" id="ARBA00022723"/>
    </source>
</evidence>
<keyword evidence="4" id="KW-0813">Transport</keyword>
<dbReference type="PROSITE" id="PS00154">
    <property type="entry name" value="ATPASE_E1_E2"/>
    <property type="match status" value="1"/>
</dbReference>
<dbReference type="SUPFAM" id="SSF81665">
    <property type="entry name" value="Calcium ATPase, transmembrane domain M"/>
    <property type="match status" value="1"/>
</dbReference>
<evidence type="ECO:0000256" key="7">
    <source>
        <dbReference type="ARBA" id="ARBA00022741"/>
    </source>
</evidence>
<dbReference type="Pfam" id="PF00403">
    <property type="entry name" value="HMA"/>
    <property type="match status" value="1"/>
</dbReference>
<feature type="transmembrane region" description="Helical" evidence="13">
    <location>
        <begin position="264"/>
        <end position="290"/>
    </location>
</feature>
<dbReference type="GO" id="GO:0005524">
    <property type="term" value="F:ATP binding"/>
    <property type="evidence" value="ECO:0007669"/>
    <property type="project" value="UniProtKB-UniRule"/>
</dbReference>
<evidence type="ECO:0000256" key="8">
    <source>
        <dbReference type="ARBA" id="ARBA00022840"/>
    </source>
</evidence>
<dbReference type="PRINTS" id="PR00942">
    <property type="entry name" value="CUATPASEI"/>
</dbReference>
<evidence type="ECO:0000256" key="3">
    <source>
        <dbReference type="ARBA" id="ARBA00012517"/>
    </source>
</evidence>
<keyword evidence="10 13" id="KW-1133">Transmembrane helix</keyword>
<dbReference type="Pfam" id="PF00122">
    <property type="entry name" value="E1-E2_ATPase"/>
    <property type="match status" value="1"/>
</dbReference>
<keyword evidence="8 13" id="KW-0067">ATP-binding</keyword>
<dbReference type="NCBIfam" id="TIGR01525">
    <property type="entry name" value="ATPase-IB_hvy"/>
    <property type="match status" value="1"/>
</dbReference>
<dbReference type="AlphaFoldDB" id="A0AAN7WS48"/>
<feature type="transmembrane region" description="Helical" evidence="13">
    <location>
        <begin position="191"/>
        <end position="212"/>
    </location>
</feature>
<keyword evidence="6 13" id="KW-0479">Metal-binding</keyword>
<comment type="subcellular location">
    <subcellularLocation>
        <location evidence="1">Endomembrane system</location>
        <topology evidence="1">Multi-pass membrane protein</topology>
    </subcellularLocation>
    <subcellularLocation>
        <location evidence="13">Membrane</location>
    </subcellularLocation>
</comment>
<dbReference type="InterPro" id="IPR036412">
    <property type="entry name" value="HAD-like_sf"/>
</dbReference>
<evidence type="ECO:0000259" key="14">
    <source>
        <dbReference type="PROSITE" id="PS50846"/>
    </source>
</evidence>
<evidence type="ECO:0000256" key="12">
    <source>
        <dbReference type="ARBA" id="ARBA00080126"/>
    </source>
</evidence>
<gene>
    <name evidence="15" type="ORF">RI543_004133</name>
</gene>
<dbReference type="EC" id="7.2.2.8" evidence="3"/>
<feature type="transmembrane region" description="Helical" evidence="13">
    <location>
        <begin position="497"/>
        <end position="516"/>
    </location>
</feature>
<dbReference type="EMBL" id="JAWIZZ010000053">
    <property type="protein sequence ID" value="KAK5778468.1"/>
    <property type="molecule type" value="Genomic_DNA"/>
</dbReference>
<evidence type="ECO:0000256" key="13">
    <source>
        <dbReference type="RuleBase" id="RU362081"/>
    </source>
</evidence>
<keyword evidence="16" id="KW-1185">Reference proteome</keyword>
<keyword evidence="11 13" id="KW-0472">Membrane</keyword>
<keyword evidence="7 13" id="KW-0547">Nucleotide-binding</keyword>
<dbReference type="Proteomes" id="UP001306508">
    <property type="component" value="Unassembled WGS sequence"/>
</dbReference>
<sequence>MDAAPRRIVAFTVKGMTCSACVNGIIKQVGSIDGVDDVKVSLMTATSHIIYNPILSNVNELQETIEDCGFDVLLISDSEYHMMDQKGTKLVSGKLKLFLLSSCPSTPLSKKSFDFLNISVENIQMISQNEYTLSFKYDPYQTGMRDIIFKINQELDLESVVNTAEELGNNFSQLTKQDEIIFWKTNCCKSCIAAMVSMALYMGVPMFIPSIIESKVFPYKEVPIVKGFFYRDLIGLVLATYVQYVIGSYFYISTWNSLKNNHSTMDTLICLSTSVAYIVSLVSIIHNMIIENSTNLPNVIFDTSIMLFTFISLGKMLENRAKSRTTTALTKLLQLYPSSCLLVEHYGTADQSVTQIPKDLLQINDIVEVKAGMKIPSDGVVISGITQIDESLMTGESSLIKKSMDDEVIGGTINGPGHIFIRITSIGEHTKLSQIINIMKRAQMTKAPIETVADFVASIFVPILLTMALLSFIFWIIISKYLTNWDYFSHDRIYSCIKLATSVIVVACPCAIGLATPTAIMIGTGIGAENGILIKSAEVIELLGHNTKHEDIVFVFDKTGTLTMGKLFVKNFILDSESEIDIDNLLRIIIDLELNTEHPITRPIIEYCQKQIDSKELDLKRYEITEYKNMIGLGISALIKDNSNGTKMGLSIGGTGLMRQLKVSNLESYELKNEHGYTIAFVCVNNRIICHFELLDMIKEDAADTIYWLRMNNYPVYMITGDNHSCALSVALQTNIDCKNVFSSILPSGKCDIVEQLQENGTKKIVFIGDGINDSPALVKSDLGISLSTGTEVAIEAADIVILSNDSQVGSDRYLLRKLIYAIDICDKTFKRVKLNLFWALFYNMFMIPVAMGVLLPWGIYLHPMVAGLAMTLSSISVVLSSLQLKFWKAPYVEIQSIKNRSLPIFSWFQNIRDRYNNRYSSITSSEDIQLIEV</sequence>
<dbReference type="GO" id="GO:0043682">
    <property type="term" value="F:P-type divalent copper transporter activity"/>
    <property type="evidence" value="ECO:0007669"/>
    <property type="project" value="TreeGrafter"/>
</dbReference>
<dbReference type="FunFam" id="3.30.70.100:FF:000001">
    <property type="entry name" value="ATPase copper transporting beta"/>
    <property type="match status" value="1"/>
</dbReference>
<evidence type="ECO:0000256" key="10">
    <source>
        <dbReference type="ARBA" id="ARBA00022989"/>
    </source>
</evidence>
<feature type="transmembrane region" description="Helical" evidence="13">
    <location>
        <begin position="837"/>
        <end position="860"/>
    </location>
</feature>
<evidence type="ECO:0000256" key="5">
    <source>
        <dbReference type="ARBA" id="ARBA00022692"/>
    </source>
</evidence>
<dbReference type="SFLD" id="SFLDF00027">
    <property type="entry name" value="p-type_atpase"/>
    <property type="match status" value="1"/>
</dbReference>
<dbReference type="InterPro" id="IPR018303">
    <property type="entry name" value="ATPase_P-typ_P_site"/>
</dbReference>
<dbReference type="PANTHER" id="PTHR43520">
    <property type="entry name" value="ATP7, ISOFORM B"/>
    <property type="match status" value="1"/>
</dbReference>
<dbReference type="PROSITE" id="PS01047">
    <property type="entry name" value="HMA_1"/>
    <property type="match status" value="1"/>
</dbReference>
<dbReference type="GO" id="GO:0140581">
    <property type="term" value="F:P-type monovalent copper transporter activity"/>
    <property type="evidence" value="ECO:0007669"/>
    <property type="project" value="UniProtKB-EC"/>
</dbReference>
<dbReference type="SUPFAM" id="SSF55008">
    <property type="entry name" value="HMA, heavy metal-associated domain"/>
    <property type="match status" value="1"/>
</dbReference>
<feature type="transmembrane region" description="Helical" evidence="13">
    <location>
        <begin position="296"/>
        <end position="314"/>
    </location>
</feature>
<evidence type="ECO:0000256" key="2">
    <source>
        <dbReference type="ARBA" id="ARBA00006024"/>
    </source>
</evidence>
<dbReference type="GO" id="GO:0005507">
    <property type="term" value="F:copper ion binding"/>
    <property type="evidence" value="ECO:0007669"/>
    <property type="project" value="TreeGrafter"/>
</dbReference>
<dbReference type="SUPFAM" id="SSF56784">
    <property type="entry name" value="HAD-like"/>
    <property type="match status" value="1"/>
</dbReference>
<dbReference type="SFLD" id="SFLDG00002">
    <property type="entry name" value="C1.7:_P-type_atpase_like"/>
    <property type="match status" value="1"/>
</dbReference>
<dbReference type="GO" id="GO:0016887">
    <property type="term" value="F:ATP hydrolysis activity"/>
    <property type="evidence" value="ECO:0007669"/>
    <property type="project" value="InterPro"/>
</dbReference>
<proteinExistence type="inferred from homology"/>
<feature type="domain" description="HMA" evidence="14">
    <location>
        <begin position="7"/>
        <end position="73"/>
    </location>
</feature>
<protein>
    <recommendedName>
        <fullName evidence="3">P-type Cu(+) transporter</fullName>
        <ecNumber evidence="3">7.2.2.8</ecNumber>
    </recommendedName>
    <alternativeName>
        <fullName evidence="12">Cu(2+)-ATPase</fullName>
    </alternativeName>
</protein>
<dbReference type="SFLD" id="SFLDS00003">
    <property type="entry name" value="Haloacid_Dehalogenase"/>
    <property type="match status" value="1"/>
</dbReference>
<dbReference type="InterPro" id="IPR036163">
    <property type="entry name" value="HMA_dom_sf"/>
</dbReference>
<evidence type="ECO:0000256" key="4">
    <source>
        <dbReference type="ARBA" id="ARBA00022448"/>
    </source>
</evidence>
<feature type="transmembrane region" description="Helical" evidence="13">
    <location>
        <begin position="451"/>
        <end position="477"/>
    </location>
</feature>
<dbReference type="InterPro" id="IPR023214">
    <property type="entry name" value="HAD_sf"/>
</dbReference>
<dbReference type="InterPro" id="IPR023298">
    <property type="entry name" value="ATPase_P-typ_TM_dom_sf"/>
</dbReference>
<evidence type="ECO:0000313" key="16">
    <source>
        <dbReference type="Proteomes" id="UP001306508"/>
    </source>
</evidence>
<dbReference type="PROSITE" id="PS50846">
    <property type="entry name" value="HMA_2"/>
    <property type="match status" value="1"/>
</dbReference>
<evidence type="ECO:0000256" key="9">
    <source>
        <dbReference type="ARBA" id="ARBA00022967"/>
    </source>
</evidence>
<dbReference type="PANTHER" id="PTHR43520:SF8">
    <property type="entry name" value="P-TYPE CU(+) TRANSPORTER"/>
    <property type="match status" value="1"/>
</dbReference>
<dbReference type="PRINTS" id="PR00119">
    <property type="entry name" value="CATATPASE"/>
</dbReference>
<dbReference type="GO" id="GO:0030003">
    <property type="term" value="P:intracellular monoatomic cation homeostasis"/>
    <property type="evidence" value="ECO:0007669"/>
    <property type="project" value="UniProtKB-ARBA"/>
</dbReference>
<dbReference type="GO" id="GO:0055070">
    <property type="term" value="P:copper ion homeostasis"/>
    <property type="evidence" value="ECO:0007669"/>
    <property type="project" value="TreeGrafter"/>
</dbReference>
<dbReference type="InterPro" id="IPR044492">
    <property type="entry name" value="P_typ_ATPase_HD_dom"/>
</dbReference>
<dbReference type="InterPro" id="IPR023299">
    <property type="entry name" value="ATPase_P-typ_cyto_dom_N"/>
</dbReference>
<dbReference type="Gene3D" id="3.40.50.1000">
    <property type="entry name" value="HAD superfamily/HAD-like"/>
    <property type="match status" value="1"/>
</dbReference>
<comment type="similarity">
    <text evidence="2 13">Belongs to the cation transport ATPase (P-type) (TC 3.A.3) family. Type IB subfamily.</text>
</comment>
<evidence type="ECO:0000313" key="15">
    <source>
        <dbReference type="EMBL" id="KAK5778468.1"/>
    </source>
</evidence>
<dbReference type="GO" id="GO:0016020">
    <property type="term" value="C:membrane"/>
    <property type="evidence" value="ECO:0007669"/>
    <property type="project" value="UniProtKB-SubCell"/>
</dbReference>
<accession>A0AAN7WS48</accession>
<comment type="caution">
    <text evidence="15">The sequence shown here is derived from an EMBL/GenBank/DDBJ whole genome shotgun (WGS) entry which is preliminary data.</text>
</comment>
<dbReference type="InterPro" id="IPR059000">
    <property type="entry name" value="ATPase_P-type_domA"/>
</dbReference>
<dbReference type="GO" id="GO:0012505">
    <property type="term" value="C:endomembrane system"/>
    <property type="evidence" value="ECO:0007669"/>
    <property type="project" value="UniProtKB-SubCell"/>
</dbReference>
<dbReference type="Pfam" id="PF00702">
    <property type="entry name" value="Hydrolase"/>
    <property type="match status" value="1"/>
</dbReference>
<keyword evidence="5 13" id="KW-0812">Transmembrane</keyword>
<dbReference type="CDD" id="cd00371">
    <property type="entry name" value="HMA"/>
    <property type="match status" value="1"/>
</dbReference>
<dbReference type="Gene3D" id="3.30.70.100">
    <property type="match status" value="1"/>
</dbReference>
<reference evidence="16" key="1">
    <citation type="submission" date="2023-07" db="EMBL/GenBank/DDBJ databases">
        <title>A draft genome of Kazachstania heterogenica Y-27499.</title>
        <authorList>
            <person name="Donic C."/>
            <person name="Kralova J.S."/>
            <person name="Fidel L."/>
            <person name="Ben-Dor S."/>
            <person name="Jung S."/>
        </authorList>
    </citation>
    <scope>NUCLEOTIDE SEQUENCE [LARGE SCALE GENOMIC DNA]</scope>
    <source>
        <strain evidence="16">Y27499</strain>
    </source>
</reference>
<dbReference type="InterPro" id="IPR027256">
    <property type="entry name" value="P-typ_ATPase_IB"/>
</dbReference>